<evidence type="ECO:0000313" key="2">
    <source>
        <dbReference type="WBParaSite" id="ES5_v2.g1013.t1"/>
    </source>
</evidence>
<name>A0AC34EZS4_9BILA</name>
<dbReference type="Proteomes" id="UP000887579">
    <property type="component" value="Unplaced"/>
</dbReference>
<evidence type="ECO:0000313" key="1">
    <source>
        <dbReference type="Proteomes" id="UP000887579"/>
    </source>
</evidence>
<organism evidence="1 2">
    <name type="scientific">Panagrolaimus sp. ES5</name>
    <dbReference type="NCBI Taxonomy" id="591445"/>
    <lineage>
        <taxon>Eukaryota</taxon>
        <taxon>Metazoa</taxon>
        <taxon>Ecdysozoa</taxon>
        <taxon>Nematoda</taxon>
        <taxon>Chromadorea</taxon>
        <taxon>Rhabditida</taxon>
        <taxon>Tylenchina</taxon>
        <taxon>Panagrolaimomorpha</taxon>
        <taxon>Panagrolaimoidea</taxon>
        <taxon>Panagrolaimidae</taxon>
        <taxon>Panagrolaimus</taxon>
    </lineage>
</organism>
<sequence>MNDYNKCPFTKQIKAITAAYTQYLQSYLMFFYLKETTPVENFKLIENHPVLDDIIKQYPMVKQIDEFIENNYRRLMKVADRLKDDPSYAEAIANPKPPKKKRRTAEDEMDSELIEEDIESVFARMASGKDKNIKKVNAFGPALNEIEGVGDEDKKRKITYEMQKNKGLTVKRKKGTAHSRVKKRSQFKKAIHKHRSQVPEVQREVTKYDGERRGIRASTVRSIKLKA</sequence>
<dbReference type="WBParaSite" id="ES5_v2.g1013.t1">
    <property type="protein sequence ID" value="ES5_v2.g1013.t1"/>
    <property type="gene ID" value="ES5_v2.g1013"/>
</dbReference>
<proteinExistence type="predicted"/>
<protein>
    <submittedName>
        <fullName evidence="2">Sas10 C-terminal domain-containing protein</fullName>
    </submittedName>
</protein>
<accession>A0AC34EZS4</accession>
<reference evidence="2" key="1">
    <citation type="submission" date="2022-11" db="UniProtKB">
        <authorList>
            <consortium name="WormBaseParasite"/>
        </authorList>
    </citation>
    <scope>IDENTIFICATION</scope>
</reference>